<dbReference type="InterPro" id="IPR010930">
    <property type="entry name" value="Flg_bb/hook_C_dom"/>
</dbReference>
<accession>A0A1V2A4R5</accession>
<evidence type="ECO:0000256" key="5">
    <source>
        <dbReference type="ARBA" id="ARBA00022525"/>
    </source>
</evidence>
<keyword evidence="10" id="KW-0969">Cilium</keyword>
<dbReference type="PANTHER" id="PTHR30033:SF1">
    <property type="entry name" value="FLAGELLAR HOOK-ASSOCIATED PROTEIN 1"/>
    <property type="match status" value="1"/>
</dbReference>
<sequence>MRSTFMGLETAKRGMFTQQSALYTTGHNISNANTPGYSRQRVNFSTTEPYPAVGLNRPNIPGQMGTGVEAGSVQRIRDSFIDQQYRTENNKLGYWSARADAYTKVEDIINEPSEQGLSKSINELWDSLQTLSGSPEDNGARGVVLERIQSVTDTFNYMSNSLKAIKDDFGKQINVTEDEVNSLLKQLNAVNQQIKEIEPNGYLPNDLYDKRDFLVDELSQFLNFSIQRIDNKGNSLKNAEGTYKISLLNENGGVVGDLLNGDGYTQLAIQDNGDRITSIDFASYTKDEIPGAAAYAGSELISGANGNVNFSQGEIRGLIEAYGYEQGGATAGIYKNMLNDLDTMASALATEFNRVHALGKDLDGDNGMALFVNAGSAGTISLDPTAEEKDIAASKNGDAGDGENALDLAKVFSTTGIIGTSSVHSFYESVIGKLGVDSQQASRTENNVEVLRASVVTNRESISSVSLDEEMTNLIKFQHAYNGAARMITVVDEMLDKIINGMGVAGR</sequence>
<comment type="similarity">
    <text evidence="3">Belongs to the flagella basal body rod proteins family.</text>
</comment>
<evidence type="ECO:0000259" key="8">
    <source>
        <dbReference type="Pfam" id="PF06429"/>
    </source>
</evidence>
<dbReference type="GO" id="GO:0009424">
    <property type="term" value="C:bacterial-type flagellum hook"/>
    <property type="evidence" value="ECO:0007669"/>
    <property type="project" value="InterPro"/>
</dbReference>
<evidence type="ECO:0000313" key="10">
    <source>
        <dbReference type="EMBL" id="OMP65804.1"/>
    </source>
</evidence>
<dbReference type="Pfam" id="PF00460">
    <property type="entry name" value="Flg_bb_rod"/>
    <property type="match status" value="1"/>
</dbReference>
<comment type="caution">
    <text evidence="10">The sequence shown here is derived from an EMBL/GenBank/DDBJ whole genome shotgun (WGS) entry which is preliminary data.</text>
</comment>
<dbReference type="InterPro" id="IPR053927">
    <property type="entry name" value="FlgK_helical"/>
</dbReference>
<dbReference type="InterPro" id="IPR002371">
    <property type="entry name" value="FlgK"/>
</dbReference>
<dbReference type="NCBIfam" id="TIGR02492">
    <property type="entry name" value="flgK_ends"/>
    <property type="match status" value="1"/>
</dbReference>
<keyword evidence="11" id="KW-1185">Reference proteome</keyword>
<dbReference type="GO" id="GO:0044780">
    <property type="term" value="P:bacterial-type flagellum assembly"/>
    <property type="evidence" value="ECO:0007669"/>
    <property type="project" value="InterPro"/>
</dbReference>
<feature type="domain" description="Flagellar basal-body/hook protein C-terminal" evidence="8">
    <location>
        <begin position="462"/>
        <end position="500"/>
    </location>
</feature>
<gene>
    <name evidence="10" type="ORF">BTO28_15610</name>
</gene>
<name>A0A1V2A4R5_9BACI</name>
<feature type="domain" description="Flagellar basal body rod protein N-terminal" evidence="7">
    <location>
        <begin position="8"/>
        <end position="37"/>
    </location>
</feature>
<protein>
    <recommendedName>
        <fullName evidence="4">Flagellar hook-associated protein 1</fullName>
    </recommendedName>
</protein>
<organism evidence="10 11">
    <name type="scientific">Domibacillus epiphyticus</name>
    <dbReference type="NCBI Taxonomy" id="1714355"/>
    <lineage>
        <taxon>Bacteria</taxon>
        <taxon>Bacillati</taxon>
        <taxon>Bacillota</taxon>
        <taxon>Bacilli</taxon>
        <taxon>Bacillales</taxon>
        <taxon>Bacillaceae</taxon>
        <taxon>Domibacillus</taxon>
    </lineage>
</organism>
<dbReference type="RefSeq" id="WP_076767977.1">
    <property type="nucleotide sequence ID" value="NZ_MSFI01000030.1"/>
</dbReference>
<dbReference type="STRING" id="1714355.BTO28_15610"/>
<dbReference type="Pfam" id="PF22638">
    <property type="entry name" value="FlgK_D1"/>
    <property type="match status" value="1"/>
</dbReference>
<dbReference type="Pfam" id="PF06429">
    <property type="entry name" value="Flg_bbr_C"/>
    <property type="match status" value="1"/>
</dbReference>
<dbReference type="EMBL" id="MSFI01000030">
    <property type="protein sequence ID" value="OMP65804.1"/>
    <property type="molecule type" value="Genomic_DNA"/>
</dbReference>
<evidence type="ECO:0000256" key="6">
    <source>
        <dbReference type="ARBA" id="ARBA00023143"/>
    </source>
</evidence>
<keyword evidence="5" id="KW-0964">Secreted</keyword>
<dbReference type="OrthoDB" id="9802553at2"/>
<keyword evidence="10" id="KW-0282">Flagellum</keyword>
<reference evidence="10 11" key="1">
    <citation type="submission" date="2016-12" db="EMBL/GenBank/DDBJ databases">
        <title>Domibacillus sp. SAB 38T whole genome sequencing.</title>
        <authorList>
            <person name="Verma A."/>
            <person name="Ojha A.K."/>
            <person name="Krishnamurthi S."/>
        </authorList>
    </citation>
    <scope>NUCLEOTIDE SEQUENCE [LARGE SCALE GENOMIC DNA]</scope>
    <source>
        <strain evidence="10 11">SAB 38</strain>
    </source>
</reference>
<dbReference type="GO" id="GO:0005576">
    <property type="term" value="C:extracellular region"/>
    <property type="evidence" value="ECO:0007669"/>
    <property type="project" value="UniProtKB-SubCell"/>
</dbReference>
<dbReference type="Proteomes" id="UP000188613">
    <property type="component" value="Unassembled WGS sequence"/>
</dbReference>
<dbReference type="SUPFAM" id="SSF64518">
    <property type="entry name" value="Phase 1 flagellin"/>
    <property type="match status" value="1"/>
</dbReference>
<dbReference type="AlphaFoldDB" id="A0A1V2A4R5"/>
<evidence type="ECO:0000256" key="3">
    <source>
        <dbReference type="ARBA" id="ARBA00009677"/>
    </source>
</evidence>
<evidence type="ECO:0000256" key="4">
    <source>
        <dbReference type="ARBA" id="ARBA00016244"/>
    </source>
</evidence>
<comment type="subcellular location">
    <subcellularLocation>
        <location evidence="1">Bacterial flagellum</location>
    </subcellularLocation>
    <subcellularLocation>
        <location evidence="2">Secreted</location>
    </subcellularLocation>
</comment>
<evidence type="ECO:0000259" key="9">
    <source>
        <dbReference type="Pfam" id="PF22638"/>
    </source>
</evidence>
<proteinExistence type="inferred from homology"/>
<evidence type="ECO:0000256" key="2">
    <source>
        <dbReference type="ARBA" id="ARBA00004613"/>
    </source>
</evidence>
<keyword evidence="6" id="KW-0975">Bacterial flagellum</keyword>
<feature type="domain" description="Flagellar hook-associated protein FlgK helical" evidence="9">
    <location>
        <begin position="103"/>
        <end position="371"/>
    </location>
</feature>
<dbReference type="PANTHER" id="PTHR30033">
    <property type="entry name" value="FLAGELLAR HOOK-ASSOCIATED PROTEIN 1"/>
    <property type="match status" value="1"/>
</dbReference>
<dbReference type="GO" id="GO:0005198">
    <property type="term" value="F:structural molecule activity"/>
    <property type="evidence" value="ECO:0007669"/>
    <property type="project" value="InterPro"/>
</dbReference>
<evidence type="ECO:0000259" key="7">
    <source>
        <dbReference type="Pfam" id="PF00460"/>
    </source>
</evidence>
<evidence type="ECO:0000256" key="1">
    <source>
        <dbReference type="ARBA" id="ARBA00004365"/>
    </source>
</evidence>
<dbReference type="InterPro" id="IPR001444">
    <property type="entry name" value="Flag_bb_rod_N"/>
</dbReference>
<keyword evidence="10" id="KW-0966">Cell projection</keyword>
<evidence type="ECO:0000313" key="11">
    <source>
        <dbReference type="Proteomes" id="UP000188613"/>
    </source>
</evidence>